<evidence type="ECO:0000313" key="4">
    <source>
        <dbReference type="Proteomes" id="UP001589810"/>
    </source>
</evidence>
<dbReference type="InterPro" id="IPR036365">
    <property type="entry name" value="PGBD-like_sf"/>
</dbReference>
<dbReference type="EMBL" id="JBHLUD010000001">
    <property type="protein sequence ID" value="MFC0540255.1"/>
    <property type="molecule type" value="Genomic_DNA"/>
</dbReference>
<dbReference type="InterPro" id="IPR002477">
    <property type="entry name" value="Peptidoglycan-bd-like"/>
</dbReference>
<dbReference type="InterPro" id="IPR058627">
    <property type="entry name" value="MdtA-like_C"/>
</dbReference>
<sequence>MSEQSTHRRRGHRTRWAVGTAVLVVVLGTGSVVVLANSSEAQTPVAPPPPVATATVNKADLSEQEDAGGTLGYGAETDVNGRKAGTITSLPSAGATITQGQSVYGVDAAPVPLFYGTLPFYRELSAGVTDGPDVEVLETNLQQLGYGGFGAPDKKFTAATAVALKKWQKAQGLPQTGTFSPGDVVLAAGPIRVSAVTGTLGGPAAGPVLKTTGVDKVVEVKLDVAKQNLAKAGDQVSIEINGKTGTGKVLEVGHTAVAEKDGNGQPSGKSVITVTVKLDDAALAGGLDTTPATVHFTRAVHKDVLVVPVGALLALAEGGYAVEVDQNGQRHLVPVKTGLFSGGQVEVSGGGLAAGVKVVTTS</sequence>
<dbReference type="Gene3D" id="1.10.101.10">
    <property type="entry name" value="PGBD-like superfamily/PGBD"/>
    <property type="match status" value="1"/>
</dbReference>
<accession>A0ABV6MJV3</accession>
<dbReference type="InterPro" id="IPR036366">
    <property type="entry name" value="PGBDSf"/>
</dbReference>
<dbReference type="Gene3D" id="2.40.420.20">
    <property type="match status" value="1"/>
</dbReference>
<gene>
    <name evidence="3" type="ORF">ACFFH7_02120</name>
</gene>
<evidence type="ECO:0000313" key="3">
    <source>
        <dbReference type="EMBL" id="MFC0540255.1"/>
    </source>
</evidence>
<dbReference type="Proteomes" id="UP001589810">
    <property type="component" value="Unassembled WGS sequence"/>
</dbReference>
<evidence type="ECO:0000259" key="2">
    <source>
        <dbReference type="Pfam" id="PF25967"/>
    </source>
</evidence>
<dbReference type="SUPFAM" id="SSF47090">
    <property type="entry name" value="PGBD-like"/>
    <property type="match status" value="1"/>
</dbReference>
<proteinExistence type="predicted"/>
<dbReference type="PANTHER" id="PTHR30469">
    <property type="entry name" value="MULTIDRUG RESISTANCE PROTEIN MDTA"/>
    <property type="match status" value="1"/>
</dbReference>
<protein>
    <submittedName>
        <fullName evidence="3">Peptidoglycan-binding protein</fullName>
    </submittedName>
</protein>
<dbReference type="Pfam" id="PF25967">
    <property type="entry name" value="RND-MFP_C"/>
    <property type="match status" value="1"/>
</dbReference>
<dbReference type="PANTHER" id="PTHR30469:SF18">
    <property type="entry name" value="RESISTANCE-NODULATION-CELL DIVISION (RND) EFFLUX MEMBRANE FUSION PROTEIN-RELATED"/>
    <property type="match status" value="1"/>
</dbReference>
<comment type="caution">
    <text evidence="3">The sequence shown here is derived from an EMBL/GenBank/DDBJ whole genome shotgun (WGS) entry which is preliminary data.</text>
</comment>
<dbReference type="Pfam" id="PF01471">
    <property type="entry name" value="PG_binding_1"/>
    <property type="match status" value="1"/>
</dbReference>
<name>A0ABV6MJV3_9PSEU</name>
<organism evidence="3 4">
    <name type="scientific">Kutzneria chonburiensis</name>
    <dbReference type="NCBI Taxonomy" id="1483604"/>
    <lineage>
        <taxon>Bacteria</taxon>
        <taxon>Bacillati</taxon>
        <taxon>Actinomycetota</taxon>
        <taxon>Actinomycetes</taxon>
        <taxon>Pseudonocardiales</taxon>
        <taxon>Pseudonocardiaceae</taxon>
        <taxon>Kutzneria</taxon>
    </lineage>
</organism>
<dbReference type="RefSeq" id="WP_273939026.1">
    <property type="nucleotide sequence ID" value="NZ_CP097263.1"/>
</dbReference>
<reference evidence="3 4" key="1">
    <citation type="submission" date="2024-09" db="EMBL/GenBank/DDBJ databases">
        <authorList>
            <person name="Sun Q."/>
            <person name="Mori K."/>
        </authorList>
    </citation>
    <scope>NUCLEOTIDE SEQUENCE [LARGE SCALE GENOMIC DNA]</scope>
    <source>
        <strain evidence="3 4">TBRC 1432</strain>
    </source>
</reference>
<evidence type="ECO:0000259" key="1">
    <source>
        <dbReference type="Pfam" id="PF01471"/>
    </source>
</evidence>
<feature type="domain" description="Peptidoglycan binding-like" evidence="1">
    <location>
        <begin position="131"/>
        <end position="179"/>
    </location>
</feature>
<feature type="domain" description="Multidrug resistance protein MdtA-like C-terminal permuted SH3" evidence="2">
    <location>
        <begin position="303"/>
        <end position="360"/>
    </location>
</feature>
<keyword evidence="4" id="KW-1185">Reference proteome</keyword>